<evidence type="ECO:0000256" key="3">
    <source>
        <dbReference type="ARBA" id="ARBA00022630"/>
    </source>
</evidence>
<keyword evidence="4" id="KW-0274">FAD</keyword>
<keyword evidence="3" id="KW-0285">Flavoprotein</keyword>
<feature type="domain" description="FAD-binding PCMH-type" evidence="5">
    <location>
        <begin position="38"/>
        <end position="219"/>
    </location>
</feature>
<evidence type="ECO:0000313" key="6">
    <source>
        <dbReference type="EMBL" id="NNU63478.1"/>
    </source>
</evidence>
<dbReference type="FunFam" id="1.10.45.10:FF:000001">
    <property type="entry name" value="D-lactate dehydrogenase mitochondrial"/>
    <property type="match status" value="1"/>
</dbReference>
<dbReference type="Gene3D" id="3.30.70.2740">
    <property type="match status" value="1"/>
</dbReference>
<evidence type="ECO:0000256" key="2">
    <source>
        <dbReference type="ARBA" id="ARBA00008000"/>
    </source>
</evidence>
<organism evidence="6 7">
    <name type="scientific">Ochrobactrum soli</name>
    <dbReference type="NCBI Taxonomy" id="2448455"/>
    <lineage>
        <taxon>Bacteria</taxon>
        <taxon>Pseudomonadati</taxon>
        <taxon>Pseudomonadota</taxon>
        <taxon>Alphaproteobacteria</taxon>
        <taxon>Hyphomicrobiales</taxon>
        <taxon>Brucellaceae</taxon>
        <taxon>Brucella/Ochrobactrum group</taxon>
        <taxon>Ochrobactrum</taxon>
    </lineage>
</organism>
<dbReference type="InterPro" id="IPR016164">
    <property type="entry name" value="FAD-linked_Oxase-like_C"/>
</dbReference>
<dbReference type="InterPro" id="IPR051264">
    <property type="entry name" value="FAD-oxidored/transferase_4"/>
</dbReference>
<dbReference type="InterPro" id="IPR016171">
    <property type="entry name" value="Vanillyl_alc_oxidase_C-sub2"/>
</dbReference>
<dbReference type="Pfam" id="PF02913">
    <property type="entry name" value="FAD-oxidase_C"/>
    <property type="match status" value="1"/>
</dbReference>
<proteinExistence type="inferred from homology"/>
<dbReference type="AlphaFoldDB" id="A0A849KXN6"/>
<reference evidence="6 7" key="1">
    <citation type="submission" date="2020-05" db="EMBL/GenBank/DDBJ databases">
        <title>Draft Genome Sequence of Ochrobactrum soli Isolated from Stable Fly Gut.</title>
        <authorList>
            <person name="Pileggi M.T."/>
            <person name="Vazhakkala L.J."/>
            <person name="Wong C.N."/>
        </authorList>
    </citation>
    <scope>NUCLEOTIDE SEQUENCE [LARGE SCALE GENOMIC DNA]</scope>
    <source>
        <strain evidence="6 7">MTP-C0764</strain>
    </source>
</reference>
<dbReference type="InterPro" id="IPR016169">
    <property type="entry name" value="FAD-bd_PCMH_sub2"/>
</dbReference>
<dbReference type="PANTHER" id="PTHR43716">
    <property type="entry name" value="D-2-HYDROXYGLUTARATE DEHYDROGENASE, MITOCHONDRIAL"/>
    <property type="match status" value="1"/>
</dbReference>
<dbReference type="EMBL" id="JABFCY010000027">
    <property type="protein sequence ID" value="NNU63478.1"/>
    <property type="molecule type" value="Genomic_DNA"/>
</dbReference>
<evidence type="ECO:0000259" key="5">
    <source>
        <dbReference type="PROSITE" id="PS51387"/>
    </source>
</evidence>
<dbReference type="SUPFAM" id="SSF55103">
    <property type="entry name" value="FAD-linked oxidases, C-terminal domain"/>
    <property type="match status" value="1"/>
</dbReference>
<protein>
    <submittedName>
        <fullName evidence="6">FAD-binding oxidoreductase</fullName>
    </submittedName>
</protein>
<dbReference type="Pfam" id="PF01565">
    <property type="entry name" value="FAD_binding_4"/>
    <property type="match status" value="1"/>
</dbReference>
<comment type="cofactor">
    <cofactor evidence="1">
        <name>FAD</name>
        <dbReference type="ChEBI" id="CHEBI:57692"/>
    </cofactor>
</comment>
<dbReference type="SUPFAM" id="SSF56176">
    <property type="entry name" value="FAD-binding/transporter-associated domain-like"/>
    <property type="match status" value="1"/>
</dbReference>
<sequence length="476" mass="51432">MTDETSFLASLFAIVGEKNVISMASDMAAYLIDVRRTYEGSAMCVVFPASTEEVSRIVKLCAQNGVPITPMGGNTGLVGGATARTETPGIILNLRKMNRIRDLSTLDDTITVDAGCVLQDLQQAAVDADRFFPLSLSAEGSCQIGGNIATNAGGLTAIRYGVTRNLVLGLEVVLPSGEILSNLVKLRKDNTGYDLRQLFIGSEGTLGIITGAVLKLFPPHRSVVTSMLAVESVENALAVLGVMRDAFGERVTSFELTGSDYMDVILRNVEGTRLPFEQKAAWYVLLEICDSAAGVDLSGALETALGDAFENGLVSDAVISQNQAQTNLFWHLRHGVSDGIRYAGPNMSHDSSVPIDKQGPFAEKTKKAIKARFPESEVLFVAHLGDGNMHLVVLFKPDRFANRDEYMAAAGELDIIIDDVVMELQGSITAEHGIGLSYRYRLKRTTDPVELQLMRGIKKVFDPQNIMNPGKILLDA</sequence>
<dbReference type="InterPro" id="IPR016166">
    <property type="entry name" value="FAD-bd_PCMH"/>
</dbReference>
<name>A0A849KXN6_9HYPH</name>
<dbReference type="InterPro" id="IPR006094">
    <property type="entry name" value="Oxid_FAD_bind_N"/>
</dbReference>
<dbReference type="InterPro" id="IPR016167">
    <property type="entry name" value="FAD-bd_PCMH_sub1"/>
</dbReference>
<dbReference type="GO" id="GO:0022904">
    <property type="term" value="P:respiratory electron transport chain"/>
    <property type="evidence" value="ECO:0007669"/>
    <property type="project" value="TreeGrafter"/>
</dbReference>
<evidence type="ECO:0000313" key="7">
    <source>
        <dbReference type="Proteomes" id="UP000574931"/>
    </source>
</evidence>
<dbReference type="Gene3D" id="3.30.43.10">
    <property type="entry name" value="Uridine Diphospho-n-acetylenolpyruvylglucosamine Reductase, domain 2"/>
    <property type="match status" value="1"/>
</dbReference>
<comment type="similarity">
    <text evidence="2">Belongs to the FAD-binding oxidoreductase/transferase type 4 family.</text>
</comment>
<evidence type="ECO:0000256" key="4">
    <source>
        <dbReference type="ARBA" id="ARBA00022827"/>
    </source>
</evidence>
<evidence type="ECO:0000256" key="1">
    <source>
        <dbReference type="ARBA" id="ARBA00001974"/>
    </source>
</evidence>
<comment type="caution">
    <text evidence="6">The sequence shown here is derived from an EMBL/GenBank/DDBJ whole genome shotgun (WGS) entry which is preliminary data.</text>
</comment>
<dbReference type="InterPro" id="IPR004113">
    <property type="entry name" value="FAD-bd_oxidored_4_C"/>
</dbReference>
<keyword evidence="7" id="KW-1185">Reference proteome</keyword>
<dbReference type="PANTHER" id="PTHR43716:SF2">
    <property type="entry name" value="BLL6224 PROTEIN"/>
    <property type="match status" value="1"/>
</dbReference>
<dbReference type="Gene3D" id="3.30.465.10">
    <property type="match status" value="1"/>
</dbReference>
<dbReference type="Gene3D" id="3.30.70.2190">
    <property type="match status" value="1"/>
</dbReference>
<dbReference type="InterPro" id="IPR036318">
    <property type="entry name" value="FAD-bd_PCMH-like_sf"/>
</dbReference>
<dbReference type="RefSeq" id="WP_171319811.1">
    <property type="nucleotide sequence ID" value="NZ_JABFCY010000027.1"/>
</dbReference>
<dbReference type="Gene3D" id="1.10.45.10">
    <property type="entry name" value="Vanillyl-alcohol Oxidase, Chain A, domain 4"/>
    <property type="match status" value="1"/>
</dbReference>
<accession>A0A849KXN6</accession>
<dbReference type="PROSITE" id="PS51387">
    <property type="entry name" value="FAD_PCMH"/>
    <property type="match status" value="1"/>
</dbReference>
<dbReference type="Proteomes" id="UP000574931">
    <property type="component" value="Unassembled WGS sequence"/>
</dbReference>
<dbReference type="GO" id="GO:0003824">
    <property type="term" value="F:catalytic activity"/>
    <property type="evidence" value="ECO:0007669"/>
    <property type="project" value="InterPro"/>
</dbReference>
<gene>
    <name evidence="6" type="ORF">HKX02_24940</name>
</gene>
<dbReference type="GO" id="GO:0071949">
    <property type="term" value="F:FAD binding"/>
    <property type="evidence" value="ECO:0007669"/>
    <property type="project" value="InterPro"/>
</dbReference>